<comment type="pathway">
    <text evidence="2">Protein modification; protein ubiquitination.</text>
</comment>
<evidence type="ECO:0000256" key="7">
    <source>
        <dbReference type="ARBA" id="ARBA00022786"/>
    </source>
</evidence>
<dbReference type="FunFam" id="3.30.40.10:FF:000309">
    <property type="entry name" value="E3 ubiquitin-protein ligase MBR2"/>
    <property type="match status" value="1"/>
</dbReference>
<feature type="compositionally biased region" description="Low complexity" evidence="10">
    <location>
        <begin position="503"/>
        <end position="512"/>
    </location>
</feature>
<dbReference type="SUPFAM" id="SSF57850">
    <property type="entry name" value="RING/U-box"/>
    <property type="match status" value="1"/>
</dbReference>
<dbReference type="GO" id="GO:0010228">
    <property type="term" value="P:vegetative to reproductive phase transition of meristem"/>
    <property type="evidence" value="ECO:0007669"/>
    <property type="project" value="UniProtKB-ARBA"/>
</dbReference>
<dbReference type="GO" id="GO:0061630">
    <property type="term" value="F:ubiquitin protein ligase activity"/>
    <property type="evidence" value="ECO:0007669"/>
    <property type="project" value="UniProtKB-EC"/>
</dbReference>
<comment type="catalytic activity">
    <reaction evidence="1">
        <text>S-ubiquitinyl-[E2 ubiquitin-conjugating enzyme]-L-cysteine + [acceptor protein]-L-lysine = [E2 ubiquitin-conjugating enzyme]-L-cysteine + N(6)-ubiquitinyl-[acceptor protein]-L-lysine.</text>
        <dbReference type="EC" id="2.3.2.27"/>
    </reaction>
</comment>
<evidence type="ECO:0000256" key="5">
    <source>
        <dbReference type="ARBA" id="ARBA00022723"/>
    </source>
</evidence>
<evidence type="ECO:0000313" key="13">
    <source>
        <dbReference type="Proteomes" id="UP001179952"/>
    </source>
</evidence>
<keyword evidence="5" id="KW-0479">Metal-binding</keyword>
<dbReference type="PANTHER" id="PTHR22937">
    <property type="entry name" value="E3 UBIQUITIN-PROTEIN LIGASE RNF165"/>
    <property type="match status" value="1"/>
</dbReference>
<comment type="caution">
    <text evidence="12">The sequence shown here is derived from an EMBL/GenBank/DDBJ whole genome shotgun (WGS) entry which is preliminary data.</text>
</comment>
<evidence type="ECO:0000256" key="2">
    <source>
        <dbReference type="ARBA" id="ARBA00004906"/>
    </source>
</evidence>
<keyword evidence="6 9" id="KW-0863">Zinc-finger</keyword>
<evidence type="ECO:0000256" key="6">
    <source>
        <dbReference type="ARBA" id="ARBA00022771"/>
    </source>
</evidence>
<evidence type="ECO:0000256" key="4">
    <source>
        <dbReference type="ARBA" id="ARBA00022679"/>
    </source>
</evidence>
<feature type="region of interest" description="Disordered" evidence="10">
    <location>
        <begin position="257"/>
        <end position="297"/>
    </location>
</feature>
<evidence type="ECO:0000256" key="1">
    <source>
        <dbReference type="ARBA" id="ARBA00000900"/>
    </source>
</evidence>
<dbReference type="InterPro" id="IPR013083">
    <property type="entry name" value="Znf_RING/FYVE/PHD"/>
</dbReference>
<keyword evidence="4" id="KW-0808">Transferase</keyword>
<reference evidence="12" key="1">
    <citation type="journal article" date="2023" name="Nat. Commun.">
        <title>Diploid and tetraploid genomes of Acorus and the evolution of monocots.</title>
        <authorList>
            <person name="Ma L."/>
            <person name="Liu K.W."/>
            <person name="Li Z."/>
            <person name="Hsiao Y.Y."/>
            <person name="Qi Y."/>
            <person name="Fu T."/>
            <person name="Tang G.D."/>
            <person name="Zhang D."/>
            <person name="Sun W.H."/>
            <person name="Liu D.K."/>
            <person name="Li Y."/>
            <person name="Chen G.Z."/>
            <person name="Liu X.D."/>
            <person name="Liao X.Y."/>
            <person name="Jiang Y.T."/>
            <person name="Yu X."/>
            <person name="Hao Y."/>
            <person name="Huang J."/>
            <person name="Zhao X.W."/>
            <person name="Ke S."/>
            <person name="Chen Y.Y."/>
            <person name="Wu W.L."/>
            <person name="Hsu J.L."/>
            <person name="Lin Y.F."/>
            <person name="Huang M.D."/>
            <person name="Li C.Y."/>
            <person name="Huang L."/>
            <person name="Wang Z.W."/>
            <person name="Zhao X."/>
            <person name="Zhong W.Y."/>
            <person name="Peng D.H."/>
            <person name="Ahmad S."/>
            <person name="Lan S."/>
            <person name="Zhang J.S."/>
            <person name="Tsai W.C."/>
            <person name="Van de Peer Y."/>
            <person name="Liu Z.J."/>
        </authorList>
    </citation>
    <scope>NUCLEOTIDE SEQUENCE</scope>
    <source>
        <strain evidence="12">SCP</strain>
    </source>
</reference>
<feature type="compositionally biased region" description="Polar residues" evidence="10">
    <location>
        <begin position="177"/>
        <end position="188"/>
    </location>
</feature>
<reference evidence="12" key="2">
    <citation type="submission" date="2023-06" db="EMBL/GenBank/DDBJ databases">
        <authorList>
            <person name="Ma L."/>
            <person name="Liu K.-W."/>
            <person name="Li Z."/>
            <person name="Hsiao Y.-Y."/>
            <person name="Qi Y."/>
            <person name="Fu T."/>
            <person name="Tang G."/>
            <person name="Zhang D."/>
            <person name="Sun W.-H."/>
            <person name="Liu D.-K."/>
            <person name="Li Y."/>
            <person name="Chen G.-Z."/>
            <person name="Liu X.-D."/>
            <person name="Liao X.-Y."/>
            <person name="Jiang Y.-T."/>
            <person name="Yu X."/>
            <person name="Hao Y."/>
            <person name="Huang J."/>
            <person name="Zhao X.-W."/>
            <person name="Ke S."/>
            <person name="Chen Y.-Y."/>
            <person name="Wu W.-L."/>
            <person name="Hsu J.-L."/>
            <person name="Lin Y.-F."/>
            <person name="Huang M.-D."/>
            <person name="Li C.-Y."/>
            <person name="Huang L."/>
            <person name="Wang Z.-W."/>
            <person name="Zhao X."/>
            <person name="Zhong W.-Y."/>
            <person name="Peng D.-H."/>
            <person name="Ahmad S."/>
            <person name="Lan S."/>
            <person name="Zhang J.-S."/>
            <person name="Tsai W.-C."/>
            <person name="Van De Peer Y."/>
            <person name="Liu Z.-J."/>
        </authorList>
    </citation>
    <scope>NUCLEOTIDE SEQUENCE</scope>
    <source>
        <strain evidence="12">SCP</strain>
        <tissue evidence="12">Leaves</tissue>
    </source>
</reference>
<feature type="compositionally biased region" description="Polar residues" evidence="10">
    <location>
        <begin position="257"/>
        <end position="272"/>
    </location>
</feature>
<gene>
    <name evidence="12" type="ORF">QJS04_geneDACA006396</name>
</gene>
<dbReference type="Proteomes" id="UP001179952">
    <property type="component" value="Unassembled WGS sequence"/>
</dbReference>
<dbReference type="EC" id="2.3.2.27" evidence="3"/>
<dbReference type="Gene3D" id="3.30.40.10">
    <property type="entry name" value="Zinc/RING finger domain, C3HC4 (zinc finger)"/>
    <property type="match status" value="1"/>
</dbReference>
<dbReference type="InterPro" id="IPR045191">
    <property type="entry name" value="MBR1/2-like"/>
</dbReference>
<sequence>MQGKRIMYESLPETFDHGSSSSNPTMDQQIYWNNVVSPIGSRNLPGVILPCSDANAAHINAVSHESGNLSSWSFGGPSSGGLSLNQLSCDETKMGAIRACPRLEGQRFESPNIRSLENVNIRLQSNQSADEHSFMPNPNSDIPHDAGHYAEYGVSSGQVLEEGVSPRPYEDSVGTEHVSSTNGPTAPSANFFGDNGYLSEDHDSRPGCLMDGQRLSCKRKIYESDGQSSVGCSSSGFQRSENNAWHSASARHVVSNNLNIPSPSEQPNSRASVTVRGVGSEPHTTPSVVGNAESSRRNFRIRINPTQHDSSPSNLWSTGNPIRHTHGWSVNQFPSVPLPYIQSTDARSALASTSSQIQSPVPPIPYLHRIHHTPWNGAPNPIIGGSSTSIVSVASRDEAMLRSTPRIISDHTMFVPPIETRQLPQDPTLWSMANGNVASTSRAGGSSGLPGVHPSSCPTSWVSNQTSPNIVPQRLSVNGHSLLQYPASEPGIHSSIWQRMGHSSSLSSSSSSQDMVLQHGTSSLGHQPLNPRSAFRDGVPMSLRSFPTFSDVRNRTVSERICDLIRSENIRYQDVLILDRSMFHGRAELHDRHRDMRLDVDNMSYEELLALEEQIGYVSTGLSEETILKCLKQKKHLSKMVEVEVARTDVEPCCVCQEDYINGDELGTLDCGHDFHTDCIKKWLMMKNLCPICKTTALVT</sequence>
<feature type="region of interest" description="Disordered" evidence="10">
    <location>
        <begin position="502"/>
        <end position="531"/>
    </location>
</feature>
<dbReference type="GO" id="GO:0008270">
    <property type="term" value="F:zinc ion binding"/>
    <property type="evidence" value="ECO:0007669"/>
    <property type="project" value="UniProtKB-KW"/>
</dbReference>
<dbReference type="PANTHER" id="PTHR22937:SF224">
    <property type="entry name" value="E3 UBIQUITIN-PROTEIN LIGASE MBR1-RELATED"/>
    <property type="match status" value="1"/>
</dbReference>
<name>A0AAV9AUN6_ACOGR</name>
<keyword evidence="7" id="KW-0833">Ubl conjugation pathway</keyword>
<dbReference type="AlphaFoldDB" id="A0AAV9AUN6"/>
<evidence type="ECO:0000256" key="3">
    <source>
        <dbReference type="ARBA" id="ARBA00012483"/>
    </source>
</evidence>
<dbReference type="EMBL" id="JAUJYN010000006">
    <property type="protein sequence ID" value="KAK1267818.1"/>
    <property type="molecule type" value="Genomic_DNA"/>
</dbReference>
<evidence type="ECO:0000259" key="11">
    <source>
        <dbReference type="PROSITE" id="PS50089"/>
    </source>
</evidence>
<feature type="region of interest" description="Disordered" evidence="10">
    <location>
        <begin position="161"/>
        <end position="198"/>
    </location>
</feature>
<dbReference type="PROSITE" id="PS50089">
    <property type="entry name" value="ZF_RING_2"/>
    <property type="match status" value="1"/>
</dbReference>
<keyword evidence="8" id="KW-0862">Zinc</keyword>
<organism evidence="12 13">
    <name type="scientific">Acorus gramineus</name>
    <name type="common">Dwarf sweet flag</name>
    <dbReference type="NCBI Taxonomy" id="55184"/>
    <lineage>
        <taxon>Eukaryota</taxon>
        <taxon>Viridiplantae</taxon>
        <taxon>Streptophyta</taxon>
        <taxon>Embryophyta</taxon>
        <taxon>Tracheophyta</taxon>
        <taxon>Spermatophyta</taxon>
        <taxon>Magnoliopsida</taxon>
        <taxon>Liliopsida</taxon>
        <taxon>Acoraceae</taxon>
        <taxon>Acorus</taxon>
    </lineage>
</organism>
<evidence type="ECO:0000313" key="12">
    <source>
        <dbReference type="EMBL" id="KAK1267818.1"/>
    </source>
</evidence>
<dbReference type="GO" id="GO:0043161">
    <property type="term" value="P:proteasome-mediated ubiquitin-dependent protein catabolic process"/>
    <property type="evidence" value="ECO:0007669"/>
    <property type="project" value="UniProtKB-ARBA"/>
</dbReference>
<dbReference type="Pfam" id="PF13639">
    <property type="entry name" value="zf-RING_2"/>
    <property type="match status" value="1"/>
</dbReference>
<protein>
    <recommendedName>
        <fullName evidence="3">RING-type E3 ubiquitin transferase</fullName>
        <ecNumber evidence="3">2.3.2.27</ecNumber>
    </recommendedName>
</protein>
<feature type="compositionally biased region" description="Polar residues" evidence="10">
    <location>
        <begin position="513"/>
        <end position="525"/>
    </location>
</feature>
<proteinExistence type="predicted"/>
<evidence type="ECO:0000256" key="9">
    <source>
        <dbReference type="PROSITE-ProRule" id="PRU00175"/>
    </source>
</evidence>
<dbReference type="SMART" id="SM00184">
    <property type="entry name" value="RING"/>
    <property type="match status" value="1"/>
</dbReference>
<keyword evidence="13" id="KW-1185">Reference proteome</keyword>
<dbReference type="InterPro" id="IPR001841">
    <property type="entry name" value="Znf_RING"/>
</dbReference>
<evidence type="ECO:0000256" key="10">
    <source>
        <dbReference type="SAM" id="MobiDB-lite"/>
    </source>
</evidence>
<feature type="domain" description="RING-type" evidence="11">
    <location>
        <begin position="653"/>
        <end position="694"/>
    </location>
</feature>
<accession>A0AAV9AUN6</accession>
<evidence type="ECO:0000256" key="8">
    <source>
        <dbReference type="ARBA" id="ARBA00022833"/>
    </source>
</evidence>